<name>A0A183DZC2_9BILA</name>
<organism evidence="1">
    <name type="scientific">Gongylonema pulchrum</name>
    <dbReference type="NCBI Taxonomy" id="637853"/>
    <lineage>
        <taxon>Eukaryota</taxon>
        <taxon>Metazoa</taxon>
        <taxon>Ecdysozoa</taxon>
        <taxon>Nematoda</taxon>
        <taxon>Chromadorea</taxon>
        <taxon>Rhabditida</taxon>
        <taxon>Spirurina</taxon>
        <taxon>Spiruromorpha</taxon>
        <taxon>Spiruroidea</taxon>
        <taxon>Gongylonematidae</taxon>
        <taxon>Gongylonema</taxon>
    </lineage>
</organism>
<protein>
    <submittedName>
        <fullName evidence="1">Longin domain-containing protein</fullName>
    </submittedName>
</protein>
<proteinExistence type="predicted"/>
<sequence>LSELYCFASIGRNHPLPVGVVFLATAANRAPQLATFFGKRAPLNRYERYLEMAEALSNTFVTKAVEEPKTE</sequence>
<accession>A0A183DZC2</accession>
<reference evidence="1" key="1">
    <citation type="submission" date="2016-06" db="UniProtKB">
        <authorList>
            <consortium name="WormBaseParasite"/>
        </authorList>
    </citation>
    <scope>IDENTIFICATION</scope>
</reference>
<evidence type="ECO:0000313" key="1">
    <source>
        <dbReference type="WBParaSite" id="GPUH_0001407801-mRNA-1"/>
    </source>
</evidence>
<dbReference type="WBParaSite" id="GPUH_0001407801-mRNA-1">
    <property type="protein sequence ID" value="GPUH_0001407801-mRNA-1"/>
    <property type="gene ID" value="GPUH_0001407801"/>
</dbReference>
<dbReference type="AlphaFoldDB" id="A0A183DZC2"/>